<evidence type="ECO:0000256" key="4">
    <source>
        <dbReference type="SAM" id="MobiDB-lite"/>
    </source>
</evidence>
<dbReference type="GO" id="GO:0005737">
    <property type="term" value="C:cytoplasm"/>
    <property type="evidence" value="ECO:0007669"/>
    <property type="project" value="TreeGrafter"/>
</dbReference>
<dbReference type="PROSITE" id="PS50011">
    <property type="entry name" value="PROTEIN_KINASE_DOM"/>
    <property type="match status" value="1"/>
</dbReference>
<dbReference type="OrthoDB" id="68483at2759"/>
<organism evidence="6 7">
    <name type="scientific">Talaromyces stipitatus (strain ATCC 10500 / CBS 375.48 / QM 6759 / NRRL 1006)</name>
    <name type="common">Penicillium stipitatum</name>
    <dbReference type="NCBI Taxonomy" id="441959"/>
    <lineage>
        <taxon>Eukaryota</taxon>
        <taxon>Fungi</taxon>
        <taxon>Dikarya</taxon>
        <taxon>Ascomycota</taxon>
        <taxon>Pezizomycotina</taxon>
        <taxon>Eurotiomycetes</taxon>
        <taxon>Eurotiomycetidae</taxon>
        <taxon>Eurotiales</taxon>
        <taxon>Trichocomaceae</taxon>
        <taxon>Talaromyces</taxon>
        <taxon>Talaromyces sect. Talaromyces</taxon>
    </lineage>
</organism>
<evidence type="ECO:0000256" key="3">
    <source>
        <dbReference type="PROSITE-ProRule" id="PRU10141"/>
    </source>
</evidence>
<evidence type="ECO:0000313" key="6">
    <source>
        <dbReference type="EMBL" id="EED18268.1"/>
    </source>
</evidence>
<dbReference type="Pfam" id="PF00069">
    <property type="entry name" value="Pkinase"/>
    <property type="match status" value="1"/>
</dbReference>
<proteinExistence type="predicted"/>
<dbReference type="InterPro" id="IPR017441">
    <property type="entry name" value="Protein_kinase_ATP_BS"/>
</dbReference>
<dbReference type="Gene3D" id="1.10.510.10">
    <property type="entry name" value="Transferase(Phosphotransferase) domain 1"/>
    <property type="match status" value="1"/>
</dbReference>
<dbReference type="InterPro" id="IPR000719">
    <property type="entry name" value="Prot_kinase_dom"/>
</dbReference>
<dbReference type="PANTHER" id="PTHR24346">
    <property type="entry name" value="MAP/MICROTUBULE AFFINITY-REGULATING KINASE"/>
    <property type="match status" value="1"/>
</dbReference>
<dbReference type="GO" id="GO:0004674">
    <property type="term" value="F:protein serine/threonine kinase activity"/>
    <property type="evidence" value="ECO:0007669"/>
    <property type="project" value="TreeGrafter"/>
</dbReference>
<dbReference type="SUPFAM" id="SSF56112">
    <property type="entry name" value="Protein kinase-like (PK-like)"/>
    <property type="match status" value="1"/>
</dbReference>
<dbReference type="PANTHER" id="PTHR24346:SF77">
    <property type="entry name" value="SERINE THREONINE PROTEIN KINASE"/>
    <property type="match status" value="1"/>
</dbReference>
<dbReference type="InterPro" id="IPR008271">
    <property type="entry name" value="Ser/Thr_kinase_AS"/>
</dbReference>
<name>B8MDN9_TALSN</name>
<gene>
    <name evidence="6" type="ORF">TSTA_120180</name>
</gene>
<feature type="region of interest" description="Disordered" evidence="4">
    <location>
        <begin position="555"/>
        <end position="585"/>
    </location>
</feature>
<feature type="compositionally biased region" description="Basic and acidic residues" evidence="4">
    <location>
        <begin position="734"/>
        <end position="751"/>
    </location>
</feature>
<feature type="region of interest" description="Disordered" evidence="4">
    <location>
        <begin position="478"/>
        <end position="502"/>
    </location>
</feature>
<dbReference type="VEuPathDB" id="FungiDB:TSTA_120180"/>
<evidence type="ECO:0000313" key="7">
    <source>
        <dbReference type="Proteomes" id="UP000001745"/>
    </source>
</evidence>
<evidence type="ECO:0000256" key="2">
    <source>
        <dbReference type="ARBA" id="ARBA00022840"/>
    </source>
</evidence>
<reference evidence="7" key="1">
    <citation type="journal article" date="2015" name="Genome Announc.">
        <title>Genome sequence of the AIDS-associated pathogen Penicillium marneffei (ATCC18224) and its near taxonomic relative Talaromyces stipitatus (ATCC10500).</title>
        <authorList>
            <person name="Nierman W.C."/>
            <person name="Fedorova-Abrams N.D."/>
            <person name="Andrianopoulos A."/>
        </authorList>
    </citation>
    <scope>NUCLEOTIDE SEQUENCE [LARGE SCALE GENOMIC DNA]</scope>
    <source>
        <strain evidence="7">ATCC 10500 / CBS 375.48 / QM 6759 / NRRL 1006</strain>
    </source>
</reference>
<sequence length="751" mass="84033">MDAPRMASSPSPIRDIETEHTPSGPVKPVRYTSSSSYESPRRHQHREPTAPRHVKETLNARSEYTTSQDDGTAQHRINQYIIKQEIGRGSFGAVHFAVDQYGNEYAVKEFSKARLRKRQQSHMLRRPRGPQRPGTGFNSPLHRHPSGTDENQEGHPLDLIRQEIAIMKKLNHNNLVSLIEVLDDPTEDSLYMVMEMCKKGVIMKVGLEQKSDPYEDERCRLWFRDLILGIEYLHAQGIVHRDIKPDNCLLTSDDVLKIVDFGVSEMFAKDSNMYTAKSAGSPAFLPPELCVVKHGDVSGKAADIWSMGVTLYCLRYGRIPFEKQSIFELYESIRNDDFNLGDEQDEEFKNLMHRILEKDPAKRITMSELRNHPWVTKNGEDPLLPEEENTAQVVELPTEEEMVSAITHNVENLFSVMKAVSKFKKLVDPSKAVPVIHSILGHEHDAYMVQPPLQIEPDEGIEALGVFKKVINENDLLRRSSTSTSQESFRGRSPQRQGSNVANRQSKAFFMKAAAAATTAKSSSKEGSPCRSTSEGTRGHARDPLEEDLPFLHIGPSTFTGEFPSTYDDGNEPSNDNNNNEKLKRPILSPLSVPDTSIDGIPEFPQTGTPIDTDSVPIISESPGASEIDIYETAYREEIERIKRRSLARRDSAATKVYLTRRVESKKMHLDEVLRMVSSSSSSQILDSQQHDQKQEGEEKIRSESVILQVGDKASGAFASAGAAFGHVLAAAKGGKESMTDKENDGRGVLN</sequence>
<dbReference type="FunFam" id="3.30.200.20:FF:000447">
    <property type="entry name" value="Calcium/calmodulin dependent protein kinase"/>
    <property type="match status" value="1"/>
</dbReference>
<dbReference type="PhylomeDB" id="B8MDN9"/>
<keyword evidence="1 3" id="KW-0547">Nucleotide-binding</keyword>
<feature type="compositionally biased region" description="Basic and acidic residues" evidence="4">
    <location>
        <begin position="46"/>
        <end position="58"/>
    </location>
</feature>
<dbReference type="RefSeq" id="XP_002482260.1">
    <property type="nucleotide sequence ID" value="XM_002482215.1"/>
</dbReference>
<protein>
    <submittedName>
        <fullName evidence="6">Calcium/calmodulin dependent protein kinase, putative</fullName>
    </submittedName>
</protein>
<feature type="region of interest" description="Disordered" evidence="4">
    <location>
        <begin position="732"/>
        <end position="751"/>
    </location>
</feature>
<feature type="region of interest" description="Disordered" evidence="4">
    <location>
        <begin position="117"/>
        <end position="154"/>
    </location>
</feature>
<feature type="compositionally biased region" description="Polar residues" evidence="4">
    <location>
        <begin position="479"/>
        <end position="502"/>
    </location>
</feature>
<feature type="compositionally biased region" description="Basic residues" evidence="4">
    <location>
        <begin position="117"/>
        <end position="129"/>
    </location>
</feature>
<dbReference type="FunCoup" id="B8MDN9">
    <property type="interactions" value="206"/>
</dbReference>
<dbReference type="InParanoid" id="B8MDN9"/>
<dbReference type="PROSITE" id="PS00108">
    <property type="entry name" value="PROTEIN_KINASE_ST"/>
    <property type="match status" value="1"/>
</dbReference>
<dbReference type="InterPro" id="IPR011009">
    <property type="entry name" value="Kinase-like_dom_sf"/>
</dbReference>
<dbReference type="EMBL" id="EQ962655">
    <property type="protein sequence ID" value="EED18268.1"/>
    <property type="molecule type" value="Genomic_DNA"/>
</dbReference>
<dbReference type="CDD" id="cd14008">
    <property type="entry name" value="STKc_LKB1_CaMKK"/>
    <property type="match status" value="1"/>
</dbReference>
<dbReference type="STRING" id="441959.B8MDN9"/>
<feature type="domain" description="Protein kinase" evidence="5">
    <location>
        <begin position="80"/>
        <end position="375"/>
    </location>
</feature>
<evidence type="ECO:0000256" key="1">
    <source>
        <dbReference type="ARBA" id="ARBA00022741"/>
    </source>
</evidence>
<keyword evidence="7" id="KW-1185">Reference proteome</keyword>
<feature type="compositionally biased region" description="Basic and acidic residues" evidence="4">
    <location>
        <begin position="689"/>
        <end position="702"/>
    </location>
</feature>
<dbReference type="OMA" id="FVEPPME"/>
<accession>B8MDN9</accession>
<evidence type="ECO:0000259" key="5">
    <source>
        <dbReference type="PROSITE" id="PS50011"/>
    </source>
</evidence>
<dbReference type="PROSITE" id="PS00107">
    <property type="entry name" value="PROTEIN_KINASE_ATP"/>
    <property type="match status" value="1"/>
</dbReference>
<dbReference type="eggNOG" id="KOG0585">
    <property type="taxonomic scope" value="Eukaryota"/>
</dbReference>
<dbReference type="Gene3D" id="3.30.200.20">
    <property type="entry name" value="Phosphorylase Kinase, domain 1"/>
    <property type="match status" value="1"/>
</dbReference>
<dbReference type="FunFam" id="1.10.510.10:FF:000995">
    <property type="entry name" value="BcCMK3, calcium/calmodulin-dependent protein kinase"/>
    <property type="match status" value="1"/>
</dbReference>
<keyword evidence="6" id="KW-0418">Kinase</keyword>
<feature type="region of interest" description="Disordered" evidence="4">
    <location>
        <begin position="518"/>
        <end position="543"/>
    </location>
</feature>
<dbReference type="Proteomes" id="UP000001745">
    <property type="component" value="Unassembled WGS sequence"/>
</dbReference>
<feature type="region of interest" description="Disordered" evidence="4">
    <location>
        <begin position="680"/>
        <end position="702"/>
    </location>
</feature>
<keyword evidence="6" id="KW-0808">Transferase</keyword>
<dbReference type="GeneID" id="8105292"/>
<feature type="region of interest" description="Disordered" evidence="4">
    <location>
        <begin position="1"/>
        <end position="58"/>
    </location>
</feature>
<dbReference type="HOGENOM" id="CLU_000288_165_0_1"/>
<feature type="binding site" evidence="3">
    <location>
        <position position="108"/>
    </location>
    <ligand>
        <name>ATP</name>
        <dbReference type="ChEBI" id="CHEBI:30616"/>
    </ligand>
</feature>
<dbReference type="AlphaFoldDB" id="B8MDN9"/>
<dbReference type="GO" id="GO:0005524">
    <property type="term" value="F:ATP binding"/>
    <property type="evidence" value="ECO:0007669"/>
    <property type="project" value="UniProtKB-UniRule"/>
</dbReference>
<dbReference type="SMART" id="SM00220">
    <property type="entry name" value="S_TKc"/>
    <property type="match status" value="1"/>
</dbReference>
<keyword evidence="2 3" id="KW-0067">ATP-binding</keyword>
<dbReference type="GO" id="GO:0035556">
    <property type="term" value="P:intracellular signal transduction"/>
    <property type="evidence" value="ECO:0007669"/>
    <property type="project" value="TreeGrafter"/>
</dbReference>